<dbReference type="Proteomes" id="UP000594638">
    <property type="component" value="Unassembled WGS sequence"/>
</dbReference>
<feature type="compositionally biased region" description="Polar residues" evidence="1">
    <location>
        <begin position="51"/>
        <end position="63"/>
    </location>
</feature>
<protein>
    <recommendedName>
        <fullName evidence="5">Glycine-rich protein</fullName>
    </recommendedName>
</protein>
<evidence type="ECO:0000256" key="1">
    <source>
        <dbReference type="SAM" id="MobiDB-lite"/>
    </source>
</evidence>
<dbReference type="AlphaFoldDB" id="A0A8S0TPW9"/>
<keyword evidence="4" id="KW-1185">Reference proteome</keyword>
<feature type="chain" id="PRO_5035892693" description="Glycine-rich protein" evidence="2">
    <location>
        <begin position="21"/>
        <end position="137"/>
    </location>
</feature>
<feature type="signal peptide" evidence="2">
    <location>
        <begin position="1"/>
        <end position="20"/>
    </location>
</feature>
<name>A0A8S0TPW9_OLEEU</name>
<feature type="region of interest" description="Disordered" evidence="1">
    <location>
        <begin position="27"/>
        <end position="66"/>
    </location>
</feature>
<feature type="region of interest" description="Disordered" evidence="1">
    <location>
        <begin position="101"/>
        <end position="137"/>
    </location>
</feature>
<dbReference type="PROSITE" id="PS51257">
    <property type="entry name" value="PROKAR_LIPOPROTEIN"/>
    <property type="match status" value="1"/>
</dbReference>
<dbReference type="Gramene" id="OE9A057256T1">
    <property type="protein sequence ID" value="OE9A057256C1"/>
    <property type="gene ID" value="OE9A057256"/>
</dbReference>
<evidence type="ECO:0000256" key="2">
    <source>
        <dbReference type="SAM" id="SignalP"/>
    </source>
</evidence>
<gene>
    <name evidence="3" type="ORF">OLEA9_A057256</name>
</gene>
<accession>A0A8S0TPW9</accession>
<sequence>MHHNIFRFSLVLISLISCHPWTFNMGGDDSRQNTDSSKMPLGPRGAIRTNMEGSGSAHSPTSDYSWGWGSSPQGGWGYGSGSSRSSSGSGTSSGFGFGFGYGSSDAPKMSPRGEGSVRKNGDKDCPPPAYGNENQHG</sequence>
<reference evidence="3 4" key="1">
    <citation type="submission" date="2019-12" db="EMBL/GenBank/DDBJ databases">
        <authorList>
            <person name="Alioto T."/>
            <person name="Alioto T."/>
            <person name="Gomez Garrido J."/>
        </authorList>
    </citation>
    <scope>NUCLEOTIDE SEQUENCE [LARGE SCALE GENOMIC DNA]</scope>
</reference>
<evidence type="ECO:0000313" key="4">
    <source>
        <dbReference type="Proteomes" id="UP000594638"/>
    </source>
</evidence>
<keyword evidence="2" id="KW-0732">Signal</keyword>
<comment type="caution">
    <text evidence="3">The sequence shown here is derived from an EMBL/GenBank/DDBJ whole genome shotgun (WGS) entry which is preliminary data.</text>
</comment>
<evidence type="ECO:0008006" key="5">
    <source>
        <dbReference type="Google" id="ProtNLM"/>
    </source>
</evidence>
<proteinExistence type="predicted"/>
<evidence type="ECO:0000313" key="3">
    <source>
        <dbReference type="EMBL" id="CAA3005368.1"/>
    </source>
</evidence>
<organism evidence="3 4">
    <name type="scientific">Olea europaea subsp. europaea</name>
    <dbReference type="NCBI Taxonomy" id="158383"/>
    <lineage>
        <taxon>Eukaryota</taxon>
        <taxon>Viridiplantae</taxon>
        <taxon>Streptophyta</taxon>
        <taxon>Embryophyta</taxon>
        <taxon>Tracheophyta</taxon>
        <taxon>Spermatophyta</taxon>
        <taxon>Magnoliopsida</taxon>
        <taxon>eudicotyledons</taxon>
        <taxon>Gunneridae</taxon>
        <taxon>Pentapetalae</taxon>
        <taxon>asterids</taxon>
        <taxon>lamiids</taxon>
        <taxon>Lamiales</taxon>
        <taxon>Oleaceae</taxon>
        <taxon>Oleeae</taxon>
        <taxon>Olea</taxon>
    </lineage>
</organism>
<dbReference type="EMBL" id="CACTIH010007244">
    <property type="protein sequence ID" value="CAA3005368.1"/>
    <property type="molecule type" value="Genomic_DNA"/>
</dbReference>
<feature type="compositionally biased region" description="Basic and acidic residues" evidence="1">
    <location>
        <begin position="115"/>
        <end position="125"/>
    </location>
</feature>